<feature type="compositionally biased region" description="Basic and acidic residues" evidence="2">
    <location>
        <begin position="128"/>
        <end position="149"/>
    </location>
</feature>
<name>A0ABQ9JML4_9CUCU</name>
<keyword evidence="1" id="KW-0175">Coiled coil</keyword>
<sequence>MTDFTISQREFLESLFLKLNTTIEEKATEIKRDITDKIENFENENNWKDKQLKRKINSIELENKRINKQVLSLERKTRKNNIVIFVEQLENENWADKLDEDTVEQAESKTQHPQIQPQVTTLTKKTKRQNEEHSIEDQNEQKRQKSEGITKDKMDPFIRDFKVKTIRTEELETTDELNKIISVNANYENLKVLHLNIRSIQKNFEELEILLYEISHEIDIILLTETWKIENPELYKLNGYNIIYNDGNYNQNDGVVLLIKEGLHFDYKIDNLGPIKVIRAELKVFEHHVDILCLYKSPALDSNEFLSELEYYLEAKPLNSCINLILGDINIDLLSGNNNITNEYLNLMSEHNFESTINKATRINGETGSCLDHIFIKTTNEIKDNTIPIILKK</sequence>
<feature type="compositionally biased region" description="Polar residues" evidence="2">
    <location>
        <begin position="111"/>
        <end position="123"/>
    </location>
</feature>
<feature type="domain" description="Endonuclease/exonuclease/phosphatase" evidence="3">
    <location>
        <begin position="216"/>
        <end position="378"/>
    </location>
</feature>
<reference evidence="4" key="1">
    <citation type="journal article" date="2023" name="Insect Mol. Biol.">
        <title>Genome sequencing provides insights into the evolution of gene families encoding plant cell wall-degrading enzymes in longhorned beetles.</title>
        <authorList>
            <person name="Shin N.R."/>
            <person name="Okamura Y."/>
            <person name="Kirsch R."/>
            <person name="Pauchet Y."/>
        </authorList>
    </citation>
    <scope>NUCLEOTIDE SEQUENCE</scope>
    <source>
        <strain evidence="4">MMC_N1</strain>
    </source>
</reference>
<comment type="caution">
    <text evidence="4">The sequence shown here is derived from an EMBL/GenBank/DDBJ whole genome shotgun (WGS) entry which is preliminary data.</text>
</comment>
<dbReference type="Gene3D" id="3.60.10.10">
    <property type="entry name" value="Endonuclease/exonuclease/phosphatase"/>
    <property type="match status" value="1"/>
</dbReference>
<dbReference type="InterPro" id="IPR036691">
    <property type="entry name" value="Endo/exonu/phosph_ase_sf"/>
</dbReference>
<dbReference type="Pfam" id="PF03372">
    <property type="entry name" value="Exo_endo_phos"/>
    <property type="match status" value="1"/>
</dbReference>
<proteinExistence type="predicted"/>
<evidence type="ECO:0000313" key="5">
    <source>
        <dbReference type="Proteomes" id="UP001162164"/>
    </source>
</evidence>
<feature type="region of interest" description="Disordered" evidence="2">
    <location>
        <begin position="100"/>
        <end position="149"/>
    </location>
</feature>
<dbReference type="PANTHER" id="PTHR33776">
    <property type="entry name" value="ENDO/EXONUCLEASE/PHOSPHATASE DOMAIN-CONTAINING PROTEIN"/>
    <property type="match status" value="1"/>
</dbReference>
<organism evidence="4 5">
    <name type="scientific">Molorchus minor</name>
    <dbReference type="NCBI Taxonomy" id="1323400"/>
    <lineage>
        <taxon>Eukaryota</taxon>
        <taxon>Metazoa</taxon>
        <taxon>Ecdysozoa</taxon>
        <taxon>Arthropoda</taxon>
        <taxon>Hexapoda</taxon>
        <taxon>Insecta</taxon>
        <taxon>Pterygota</taxon>
        <taxon>Neoptera</taxon>
        <taxon>Endopterygota</taxon>
        <taxon>Coleoptera</taxon>
        <taxon>Polyphaga</taxon>
        <taxon>Cucujiformia</taxon>
        <taxon>Chrysomeloidea</taxon>
        <taxon>Cerambycidae</taxon>
        <taxon>Lamiinae</taxon>
        <taxon>Monochamini</taxon>
        <taxon>Molorchus</taxon>
    </lineage>
</organism>
<evidence type="ECO:0000256" key="1">
    <source>
        <dbReference type="SAM" id="Coils"/>
    </source>
</evidence>
<keyword evidence="5" id="KW-1185">Reference proteome</keyword>
<feature type="coiled-coil region" evidence="1">
    <location>
        <begin position="24"/>
        <end position="76"/>
    </location>
</feature>
<accession>A0ABQ9JML4</accession>
<evidence type="ECO:0000259" key="3">
    <source>
        <dbReference type="Pfam" id="PF03372"/>
    </source>
</evidence>
<dbReference type="InterPro" id="IPR005135">
    <property type="entry name" value="Endo/exonuclease/phosphatase"/>
</dbReference>
<protein>
    <recommendedName>
        <fullName evidence="3">Endonuclease/exonuclease/phosphatase domain-containing protein</fullName>
    </recommendedName>
</protein>
<dbReference type="SUPFAM" id="SSF56219">
    <property type="entry name" value="DNase I-like"/>
    <property type="match status" value="1"/>
</dbReference>
<evidence type="ECO:0000256" key="2">
    <source>
        <dbReference type="SAM" id="MobiDB-lite"/>
    </source>
</evidence>
<dbReference type="EMBL" id="JAPWTJ010000338">
    <property type="protein sequence ID" value="KAJ8979456.1"/>
    <property type="molecule type" value="Genomic_DNA"/>
</dbReference>
<gene>
    <name evidence="4" type="ORF">NQ317_006770</name>
</gene>
<dbReference type="Proteomes" id="UP001162164">
    <property type="component" value="Unassembled WGS sequence"/>
</dbReference>
<dbReference type="PANTHER" id="PTHR33776:SF4">
    <property type="entry name" value="ENDONUCLEASE_EXONUCLEASE_PHOSPHATASE DOMAIN-CONTAINING PROTEIN"/>
    <property type="match status" value="1"/>
</dbReference>
<evidence type="ECO:0000313" key="4">
    <source>
        <dbReference type="EMBL" id="KAJ8979456.1"/>
    </source>
</evidence>